<organism evidence="1 2">
    <name type="scientific">Dallia pectoralis</name>
    <name type="common">Alaska blackfish</name>
    <dbReference type="NCBI Taxonomy" id="75939"/>
    <lineage>
        <taxon>Eukaryota</taxon>
        <taxon>Metazoa</taxon>
        <taxon>Chordata</taxon>
        <taxon>Craniata</taxon>
        <taxon>Vertebrata</taxon>
        <taxon>Euteleostomi</taxon>
        <taxon>Actinopterygii</taxon>
        <taxon>Neopterygii</taxon>
        <taxon>Teleostei</taxon>
        <taxon>Protacanthopterygii</taxon>
        <taxon>Esociformes</taxon>
        <taxon>Umbridae</taxon>
        <taxon>Dallia</taxon>
    </lineage>
</organism>
<accession>A0ACC2G1F8</accession>
<gene>
    <name evidence="1" type="ORF">DPEC_G00229340</name>
</gene>
<comment type="caution">
    <text evidence="1">The sequence shown here is derived from an EMBL/GenBank/DDBJ whole genome shotgun (WGS) entry which is preliminary data.</text>
</comment>
<keyword evidence="2" id="KW-1185">Reference proteome</keyword>
<proteinExistence type="predicted"/>
<dbReference type="EMBL" id="CM055746">
    <property type="protein sequence ID" value="KAJ7997469.1"/>
    <property type="molecule type" value="Genomic_DNA"/>
</dbReference>
<name>A0ACC2G1F8_DALPE</name>
<sequence>MVRTVSMATRGTNFWFTATRPDMMGDFSKYDLSSLQAELEQEREIKDMLEESVCDLRSTMQELEERLHCVDGEGNEWKTRYETQVDLNGQLERQITLVHERLDNLQGNPMDRLASIRSYDDMPLDSLRQRLQVLTNEKAALQEEMINCRLRIEQEGKAFHKSNDERRAYLSEIAKLSSTLDSTRRQYQFQPRSERAPESRQYSVQPCRAPESQMGKGKKSGKQAGEEPNYCPSFWILFLVTVSVRRNLKPANLEVTESLVSLLDSTAVLLTFGGTMETEHFDERDKSRRHSRGGGRLNGVTSPTHSAHCSLYRTRTLKALSSEKKAKKVRFYRNGDRYFNGIVYAISVDRFRSFDALLADLTRSLYDNVNLPQGVRTIYSVDGTKKITSIDQLVEGESYVCGSVEVFKKHDYTKNVNPNWSVNVKSSSAGVARGPPSLASSKAGPLDSRDYIRPKLVTMVRSGVKPRKAVRILLNKKTAHSYEQVLNDITEAIKLDSGAVRRIYTLEGKQVICLQDFFGDEDIFVACGPEKYRYQDDFQLEESEYRLMKSGLYGKMPAPLTNRVSPRSVGLSRRSKSPADSVNGNPSSQLSTPGSGKSPSPSPSSPATDLRPRRRLTGSTRRNRTICPNQSAQSWLRVQSGVDV</sequence>
<protein>
    <submittedName>
        <fullName evidence="1">Uncharacterized protein</fullName>
    </submittedName>
</protein>
<dbReference type="Proteomes" id="UP001157502">
    <property type="component" value="Chromosome 19"/>
</dbReference>
<evidence type="ECO:0000313" key="2">
    <source>
        <dbReference type="Proteomes" id="UP001157502"/>
    </source>
</evidence>
<evidence type="ECO:0000313" key="1">
    <source>
        <dbReference type="EMBL" id="KAJ7997469.1"/>
    </source>
</evidence>
<reference evidence="1" key="1">
    <citation type="submission" date="2021-05" db="EMBL/GenBank/DDBJ databases">
        <authorList>
            <person name="Pan Q."/>
            <person name="Jouanno E."/>
            <person name="Zahm M."/>
            <person name="Klopp C."/>
            <person name="Cabau C."/>
            <person name="Louis A."/>
            <person name="Berthelot C."/>
            <person name="Parey E."/>
            <person name="Roest Crollius H."/>
            <person name="Montfort J."/>
            <person name="Robinson-Rechavi M."/>
            <person name="Bouchez O."/>
            <person name="Lampietro C."/>
            <person name="Lopez Roques C."/>
            <person name="Donnadieu C."/>
            <person name="Postlethwait J."/>
            <person name="Bobe J."/>
            <person name="Dillon D."/>
            <person name="Chandos A."/>
            <person name="von Hippel F."/>
            <person name="Guiguen Y."/>
        </authorList>
    </citation>
    <scope>NUCLEOTIDE SEQUENCE</scope>
    <source>
        <strain evidence="1">YG-Jan2019</strain>
    </source>
</reference>